<organism evidence="3 4">
    <name type="scientific">Blastococcus tunisiensis</name>
    <dbReference type="NCBI Taxonomy" id="1798228"/>
    <lineage>
        <taxon>Bacteria</taxon>
        <taxon>Bacillati</taxon>
        <taxon>Actinomycetota</taxon>
        <taxon>Actinomycetes</taxon>
        <taxon>Geodermatophilales</taxon>
        <taxon>Geodermatophilaceae</taxon>
        <taxon>Blastococcus</taxon>
    </lineage>
</organism>
<evidence type="ECO:0000256" key="1">
    <source>
        <dbReference type="SAM" id="Coils"/>
    </source>
</evidence>
<feature type="coiled-coil region" evidence="1">
    <location>
        <begin position="86"/>
        <end position="196"/>
    </location>
</feature>
<gene>
    <name evidence="3" type="ORF">SAMN05216574_12511</name>
</gene>
<dbReference type="AlphaFoldDB" id="A0A1I2L4P5"/>
<evidence type="ECO:0008006" key="5">
    <source>
        <dbReference type="Google" id="ProtNLM"/>
    </source>
</evidence>
<feature type="region of interest" description="Disordered" evidence="2">
    <location>
        <begin position="233"/>
        <end position="276"/>
    </location>
</feature>
<evidence type="ECO:0000313" key="4">
    <source>
        <dbReference type="Proteomes" id="UP000198589"/>
    </source>
</evidence>
<evidence type="ECO:0000256" key="2">
    <source>
        <dbReference type="SAM" id="MobiDB-lite"/>
    </source>
</evidence>
<keyword evidence="1" id="KW-0175">Coiled coil</keyword>
<reference evidence="4" key="1">
    <citation type="submission" date="2016-10" db="EMBL/GenBank/DDBJ databases">
        <authorList>
            <person name="Varghese N."/>
            <person name="Submissions S."/>
        </authorList>
    </citation>
    <scope>NUCLEOTIDE SEQUENCE [LARGE SCALE GENOMIC DNA]</scope>
    <source>
        <strain evidence="4">DSM 46838</strain>
    </source>
</reference>
<keyword evidence="4" id="KW-1185">Reference proteome</keyword>
<name>A0A1I2L4P5_9ACTN</name>
<dbReference type="STRING" id="1798228.SAMN05216574_12511"/>
<evidence type="ECO:0000313" key="3">
    <source>
        <dbReference type="EMBL" id="SFF73853.1"/>
    </source>
</evidence>
<protein>
    <recommendedName>
        <fullName evidence="5">DivIVA protein</fullName>
    </recommendedName>
</protein>
<dbReference type="Proteomes" id="UP000198589">
    <property type="component" value="Unassembled WGS sequence"/>
</dbReference>
<dbReference type="EMBL" id="FOND01000025">
    <property type="protein sequence ID" value="SFF73853.1"/>
    <property type="molecule type" value="Genomic_DNA"/>
</dbReference>
<accession>A0A1I2L4P5</accession>
<sequence>MDHRPVFRVRLQGYDRLEVDNYTAWAESELVTVRRQVDHLLSRFGECSAELEISRRLLAAAPRGAASFPVSERVEEMLRLASDEAAARTEESAREAERIVAEARTEADARLRKAHEIKEMAIEAADELVEHARRERASAAQAVERAEVEAAEILRRAAAERDRLAELAAGERERAAADASARLAAVQAEIDRVRGQRDQSRQLLRDLIDRIGDALQAVAGTVPEDAPRTHVIRDNVAAEGQGQRDEPRPAPAGAVPDAREEPNMVVLLGRPAPVPN</sequence>
<proteinExistence type="predicted"/>